<sequence>MSTTILMEEFKEALKSKKLSELLNYGEIYCSKEDFFSLMSLIWDKAISEGLKIEGPILTTERGLNKLQYNVKKNNEVIGEISYYYGNYYLRYKSFVTFSRK</sequence>
<dbReference type="KEGG" id="abri:DFR85_10980"/>
<accession>A0A2U9IGI8</accession>
<dbReference type="EMBL" id="CP029289">
    <property type="protein sequence ID" value="AWR95044.1"/>
    <property type="molecule type" value="Genomic_DNA"/>
</dbReference>
<evidence type="ECO:0000313" key="1">
    <source>
        <dbReference type="EMBL" id="AWR95044.1"/>
    </source>
</evidence>
<name>A0A2U9IGI8_9CREN</name>
<organism evidence="1 2">
    <name type="scientific">Acidianus brierleyi</name>
    <dbReference type="NCBI Taxonomy" id="41673"/>
    <lineage>
        <taxon>Archaea</taxon>
        <taxon>Thermoproteota</taxon>
        <taxon>Thermoprotei</taxon>
        <taxon>Sulfolobales</taxon>
        <taxon>Sulfolobaceae</taxon>
        <taxon>Acidianus</taxon>
    </lineage>
</organism>
<evidence type="ECO:0000313" key="2">
    <source>
        <dbReference type="Proteomes" id="UP000248044"/>
    </source>
</evidence>
<proteinExistence type="predicted"/>
<protein>
    <submittedName>
        <fullName evidence="1">Uncharacterized protein</fullName>
    </submittedName>
</protein>
<dbReference type="Proteomes" id="UP000248044">
    <property type="component" value="Chromosome"/>
</dbReference>
<keyword evidence="2" id="KW-1185">Reference proteome</keyword>
<dbReference type="AlphaFoldDB" id="A0A2U9IGI8"/>
<reference evidence="1 2" key="1">
    <citation type="submission" date="2018-05" db="EMBL/GenBank/DDBJ databases">
        <title>Complete Genome Sequences of Extremely Thermoacidophilic, Metal-Mobilizing Type-Strain Members of the Archaeal Family Sulfolobaceae: Acidianus brierleyi DSM-1651T, Acidianus sulfidivorans DSM-18786T, Metallosphaera hakonensis DSM-7519T, and Metallosphaera prunae DSM-10039T.</title>
        <authorList>
            <person name="Counts J.A."/>
            <person name="Kelly R.M."/>
        </authorList>
    </citation>
    <scope>NUCLEOTIDE SEQUENCE [LARGE SCALE GENOMIC DNA]</scope>
    <source>
        <strain evidence="1 2">DSM 1651</strain>
    </source>
</reference>
<gene>
    <name evidence="1" type="ORF">DFR85_10980</name>
</gene>